<organism evidence="4 5">
    <name type="scientific">Eoetvoesiella caeni</name>
    <dbReference type="NCBI Taxonomy" id="645616"/>
    <lineage>
        <taxon>Bacteria</taxon>
        <taxon>Pseudomonadati</taxon>
        <taxon>Pseudomonadota</taxon>
        <taxon>Betaproteobacteria</taxon>
        <taxon>Burkholderiales</taxon>
        <taxon>Alcaligenaceae</taxon>
        <taxon>Eoetvoesiella</taxon>
    </lineage>
</organism>
<dbReference type="RefSeq" id="WP_113931594.1">
    <property type="nucleotide sequence ID" value="NZ_JACCEU010000001.1"/>
</dbReference>
<keyword evidence="4" id="KW-0282">Flagellum</keyword>
<keyword evidence="5" id="KW-1185">Reference proteome</keyword>
<dbReference type="InterPro" id="IPR036679">
    <property type="entry name" value="FlgN-like_sf"/>
</dbReference>
<evidence type="ECO:0000256" key="1">
    <source>
        <dbReference type="ARBA" id="ARBA00002397"/>
    </source>
</evidence>
<keyword evidence="3" id="KW-1005">Bacterial flagellum biogenesis</keyword>
<evidence type="ECO:0000256" key="3">
    <source>
        <dbReference type="ARBA" id="ARBA00022795"/>
    </source>
</evidence>
<proteinExistence type="inferred from homology"/>
<evidence type="ECO:0000313" key="5">
    <source>
        <dbReference type="Proteomes" id="UP000253628"/>
    </source>
</evidence>
<sequence length="155" mass="16144">MSIHALQTSLQHETGLIEQFIVILEAEASTLLEPGGNEALEASTHAKNELAGQLAQASAARDALLAQLGYSAGKAGLDTAGLSSPQLQAVTGNLFELAERARQLNAANGYIIETFLKYNQQALDTLRGLAGIGNLYDASGRAQNAPSKAKGIRAG</sequence>
<gene>
    <name evidence="4" type="ORF">DFR37_101436</name>
</gene>
<accession>A0A366HL68</accession>
<dbReference type="EMBL" id="QNRQ01000001">
    <property type="protein sequence ID" value="RBP43307.1"/>
    <property type="molecule type" value="Genomic_DNA"/>
</dbReference>
<comment type="caution">
    <text evidence="4">The sequence shown here is derived from an EMBL/GenBank/DDBJ whole genome shotgun (WGS) entry which is preliminary data.</text>
</comment>
<keyword evidence="4" id="KW-0966">Cell projection</keyword>
<reference evidence="4 5" key="1">
    <citation type="submission" date="2018-06" db="EMBL/GenBank/DDBJ databases">
        <title>Genomic Encyclopedia of Type Strains, Phase IV (KMG-IV): sequencing the most valuable type-strain genomes for metagenomic binning, comparative biology and taxonomic classification.</title>
        <authorList>
            <person name="Goeker M."/>
        </authorList>
    </citation>
    <scope>NUCLEOTIDE SEQUENCE [LARGE SCALE GENOMIC DNA]</scope>
    <source>
        <strain evidence="4 5">DSM 25520</strain>
    </source>
</reference>
<keyword evidence="4" id="KW-0969">Cilium</keyword>
<protein>
    <submittedName>
        <fullName evidence="4">Flagella synthesis protein FlgN</fullName>
    </submittedName>
</protein>
<dbReference type="OrthoDB" id="8641527at2"/>
<name>A0A366HL68_9BURK</name>
<dbReference type="InterPro" id="IPR007809">
    <property type="entry name" value="FlgN-like"/>
</dbReference>
<dbReference type="SUPFAM" id="SSF140566">
    <property type="entry name" value="FlgN-like"/>
    <property type="match status" value="1"/>
</dbReference>
<dbReference type="GO" id="GO:0044780">
    <property type="term" value="P:bacterial-type flagellum assembly"/>
    <property type="evidence" value="ECO:0007669"/>
    <property type="project" value="InterPro"/>
</dbReference>
<dbReference type="AlphaFoldDB" id="A0A366HL68"/>
<evidence type="ECO:0000313" key="4">
    <source>
        <dbReference type="EMBL" id="RBP43307.1"/>
    </source>
</evidence>
<comment type="similarity">
    <text evidence="2">Belongs to the FlgN family.</text>
</comment>
<comment type="function">
    <text evidence="1">Required for the efficient initiation of filament assembly.</text>
</comment>
<dbReference type="Pfam" id="PF05130">
    <property type="entry name" value="FlgN"/>
    <property type="match status" value="1"/>
</dbReference>
<dbReference type="Proteomes" id="UP000253628">
    <property type="component" value="Unassembled WGS sequence"/>
</dbReference>
<evidence type="ECO:0000256" key="2">
    <source>
        <dbReference type="ARBA" id="ARBA00007703"/>
    </source>
</evidence>
<dbReference type="Gene3D" id="1.20.58.300">
    <property type="entry name" value="FlgN-like"/>
    <property type="match status" value="1"/>
</dbReference>